<dbReference type="PANTHER" id="PTHR43070:SF5">
    <property type="entry name" value="HOMOSERINE DEHYDROGENASE"/>
    <property type="match status" value="1"/>
</dbReference>
<dbReference type="InterPro" id="IPR036393">
    <property type="entry name" value="AceGlu_kinase-like_sf"/>
</dbReference>
<keyword evidence="18" id="KW-0560">Oxidoreductase</keyword>
<organism evidence="28 29">
    <name type="scientific">Pontibacter saemangeumensis</name>
    <dbReference type="NCBI Taxonomy" id="1084525"/>
    <lineage>
        <taxon>Bacteria</taxon>
        <taxon>Pseudomonadati</taxon>
        <taxon>Bacteroidota</taxon>
        <taxon>Cytophagia</taxon>
        <taxon>Cytophagales</taxon>
        <taxon>Hymenobacteraceae</taxon>
        <taxon>Pontibacter</taxon>
    </lineage>
</organism>
<evidence type="ECO:0000256" key="12">
    <source>
        <dbReference type="ARBA" id="ARBA00022697"/>
    </source>
</evidence>
<evidence type="ECO:0000256" key="14">
    <source>
        <dbReference type="ARBA" id="ARBA00022741"/>
    </source>
</evidence>
<evidence type="ECO:0000256" key="5">
    <source>
        <dbReference type="ARBA" id="ARBA00005062"/>
    </source>
</evidence>
<keyword evidence="17" id="KW-0521">NADP</keyword>
<comment type="pathway">
    <text evidence="2">Amino-acid biosynthesis; L-lysine biosynthesis via DAP pathway; (S)-tetrahydrodipicolinate from L-aspartate: step 1/4.</text>
</comment>
<evidence type="ECO:0000256" key="6">
    <source>
        <dbReference type="ARBA" id="ARBA00005139"/>
    </source>
</evidence>
<evidence type="ECO:0000256" key="13">
    <source>
        <dbReference type="ARBA" id="ARBA00022723"/>
    </source>
</evidence>
<keyword evidence="12" id="KW-0791">Threonine biosynthesis</keyword>
<dbReference type="InterPro" id="IPR001341">
    <property type="entry name" value="Asp_kinase"/>
</dbReference>
<comment type="cofactor">
    <cofactor evidence="1">
        <name>a metal cation</name>
        <dbReference type="ChEBI" id="CHEBI:25213"/>
    </cofactor>
</comment>
<evidence type="ECO:0000256" key="20">
    <source>
        <dbReference type="ARBA" id="ARBA00023053"/>
    </source>
</evidence>
<comment type="function">
    <text evidence="24">Bifunctional aspartate kinase and homoserine dehydrogenase that catalyzes the first and the third steps toward the synthesis of lysine, methionine and threonine from aspartate.</text>
</comment>
<gene>
    <name evidence="28" type="primary">thrA_2</name>
    <name evidence="28" type="ORF">GCM10023188_42870</name>
</gene>
<dbReference type="Pfam" id="PF00696">
    <property type="entry name" value="AA_kinase"/>
    <property type="match status" value="1"/>
</dbReference>
<dbReference type="SUPFAM" id="SSF53633">
    <property type="entry name" value="Carbamate kinase-like"/>
    <property type="match status" value="1"/>
</dbReference>
<dbReference type="NCBIfam" id="NF006959">
    <property type="entry name" value="PRK09436.1"/>
    <property type="match status" value="1"/>
</dbReference>
<keyword evidence="10" id="KW-0028">Amino-acid biosynthesis</keyword>
<dbReference type="PANTHER" id="PTHR43070">
    <property type="match status" value="1"/>
</dbReference>
<evidence type="ECO:0000256" key="16">
    <source>
        <dbReference type="ARBA" id="ARBA00022840"/>
    </source>
</evidence>
<keyword evidence="16" id="KW-0067">ATP-binding</keyword>
<evidence type="ECO:0000256" key="4">
    <source>
        <dbReference type="ARBA" id="ARBA00005056"/>
    </source>
</evidence>
<dbReference type="InterPro" id="IPR042199">
    <property type="entry name" value="AsparK_Bifunc_asparK/hSer_DH"/>
</dbReference>
<comment type="catalytic activity">
    <reaction evidence="25">
        <text>L-aspartate + ATP = 4-phospho-L-aspartate + ADP</text>
        <dbReference type="Rhea" id="RHEA:23776"/>
        <dbReference type="ChEBI" id="CHEBI:29991"/>
        <dbReference type="ChEBI" id="CHEBI:30616"/>
        <dbReference type="ChEBI" id="CHEBI:57535"/>
        <dbReference type="ChEBI" id="CHEBI:456216"/>
        <dbReference type="EC" id="2.7.2.4"/>
    </reaction>
    <physiologicalReaction direction="left-to-right" evidence="25">
        <dbReference type="Rhea" id="RHEA:23777"/>
    </physiologicalReaction>
</comment>
<dbReference type="Pfam" id="PF03447">
    <property type="entry name" value="NAD_binding_3"/>
    <property type="match status" value="1"/>
</dbReference>
<dbReference type="NCBIfam" id="NF007003">
    <property type="entry name" value="PRK09466.1"/>
    <property type="match status" value="1"/>
</dbReference>
<dbReference type="Pfam" id="PF00742">
    <property type="entry name" value="Homoserine_dh"/>
    <property type="match status" value="1"/>
</dbReference>
<dbReference type="InterPro" id="IPR005106">
    <property type="entry name" value="Asp/hSer_DH_NAD-bd"/>
</dbReference>
<evidence type="ECO:0000256" key="7">
    <source>
        <dbReference type="ARBA" id="ARBA00007952"/>
    </source>
</evidence>
<comment type="similarity">
    <text evidence="7">In the C-terminal section; belongs to the homoserine dehydrogenase family.</text>
</comment>
<evidence type="ECO:0000256" key="15">
    <source>
        <dbReference type="ARBA" id="ARBA00022777"/>
    </source>
</evidence>
<evidence type="ECO:0000256" key="8">
    <source>
        <dbReference type="ARBA" id="ARBA00010046"/>
    </source>
</evidence>
<evidence type="ECO:0000256" key="10">
    <source>
        <dbReference type="ARBA" id="ARBA00022605"/>
    </source>
</evidence>
<dbReference type="Gene3D" id="3.40.1160.10">
    <property type="entry name" value="Acetylglutamate kinase-like"/>
    <property type="match status" value="1"/>
</dbReference>
<feature type="domain" description="ACT" evidence="27">
    <location>
        <begin position="306"/>
        <end position="380"/>
    </location>
</feature>
<comment type="similarity">
    <text evidence="8">In the N-terminal section; belongs to the aspartokinase family.</text>
</comment>
<reference evidence="29" key="1">
    <citation type="journal article" date="2019" name="Int. J. Syst. Evol. Microbiol.">
        <title>The Global Catalogue of Microorganisms (GCM) 10K type strain sequencing project: providing services to taxonomists for standard genome sequencing and annotation.</title>
        <authorList>
            <consortium name="The Broad Institute Genomics Platform"/>
            <consortium name="The Broad Institute Genome Sequencing Center for Infectious Disease"/>
            <person name="Wu L."/>
            <person name="Ma J."/>
        </authorList>
    </citation>
    <scope>NUCLEOTIDE SEQUENCE [LARGE SCALE GENOMIC DNA]</scope>
    <source>
        <strain evidence="29">JCM 17926</strain>
    </source>
</reference>
<evidence type="ECO:0000256" key="3">
    <source>
        <dbReference type="ARBA" id="ARBA00004986"/>
    </source>
</evidence>
<dbReference type="Pfam" id="PF22468">
    <property type="entry name" value="ACT_9"/>
    <property type="match status" value="1"/>
</dbReference>
<dbReference type="InterPro" id="IPR001048">
    <property type="entry name" value="Asp/Glu/Uridylate_kinase"/>
</dbReference>
<sequence>MKVLKFGGKSLSNGEPIERAVNIIKEEARTGAIAVIVSARGQSTNLLLDLYARAVQGKNFEKELENFMDLQYMQGLDADLNAYQQEVGAVLHALQLIGIDSERARDRVLAYGEVISARTVASLLRREGLEAVFVDARDLLYARATANETVVDFPRSKSSTLAFFNSLQAHQIPVITGFIASDPTGRTITLGRNGSNYTATLIASFIRASEVQNWTDVDGVYTASPKYVKGAQRIPHLSYREANELANFGANVLHAKTILPLVESGIPLKICSSLAPGRQGTLIDENGSGKGIKAVTTVEDVSLVSIEGRGLLGKVGIDARIFSALSSRNVSVRLISQASSERGIGFVINKEDAAAAEHALTTEFKDELEHGSISHIRIDSDMAIIAIVGRHNYSLEKAIYGLRRNKVWMHLISNSINGEQISLVIDNKSLKKAVNVVHNQVFGAIKSLNLFAFGKGTVGGRLLDQIIETGDEVVKRRNLKINIVGVADSVRMIFNEDGLGRNWKQELAESDQESSLADIIFRLGESGLENIVIADNTSSQELAEQYPVLVNSGFDIVASNKKANSISYEFYQNLRNNLKRKGKLFYYETNVGAGLPLIDTIKHLHNSSDRIERIRGVFSGSLSYIFNNYSIQDKDFSAVLTEAKNLGLTEPDPREDLSGLDVARKLIILAREVGLKPELEDVSVQSLVPECVSDSKDYAELYSRKEEVDAYFEQIKRGLTEEEVLRYVGDLEVKENRLTVSLVKVSRNSPLGNIKNADSIFEIYTESYGAQPIIIQGAGAGSEVTARGVYSDLLRIGGQY</sequence>
<evidence type="ECO:0000256" key="2">
    <source>
        <dbReference type="ARBA" id="ARBA00004766"/>
    </source>
</evidence>
<dbReference type="Gene3D" id="3.30.360.10">
    <property type="entry name" value="Dihydrodipicolinate Reductase, domain 2"/>
    <property type="match status" value="1"/>
</dbReference>
<evidence type="ECO:0000256" key="1">
    <source>
        <dbReference type="ARBA" id="ARBA00001920"/>
    </source>
</evidence>
<proteinExistence type="inferred from homology"/>
<comment type="pathway">
    <text evidence="4">Amino-acid biosynthesis; L-threonine biosynthesis; L-threonine from L-aspartate: step 3/5.</text>
</comment>
<keyword evidence="13" id="KW-0479">Metal-binding</keyword>
<evidence type="ECO:0000256" key="9">
    <source>
        <dbReference type="ARBA" id="ARBA00011881"/>
    </source>
</evidence>
<evidence type="ECO:0000313" key="28">
    <source>
        <dbReference type="EMBL" id="GAA4442781.1"/>
    </source>
</evidence>
<dbReference type="InterPro" id="IPR011147">
    <property type="entry name" value="Bifunc_Aspkin/hSer_DH"/>
</dbReference>
<dbReference type="GO" id="GO:0016301">
    <property type="term" value="F:kinase activity"/>
    <property type="evidence" value="ECO:0007669"/>
    <property type="project" value="UniProtKB-KW"/>
</dbReference>
<evidence type="ECO:0000256" key="22">
    <source>
        <dbReference type="ARBA" id="ARBA00023167"/>
    </source>
</evidence>
<keyword evidence="23" id="KW-0511">Multifunctional enzyme</keyword>
<dbReference type="InterPro" id="IPR036291">
    <property type="entry name" value="NAD(P)-bd_dom_sf"/>
</dbReference>
<dbReference type="PIRSF" id="PIRSF000727">
    <property type="entry name" value="ThrA"/>
    <property type="match status" value="1"/>
</dbReference>
<keyword evidence="11" id="KW-0808">Transferase</keyword>
<evidence type="ECO:0000256" key="23">
    <source>
        <dbReference type="ARBA" id="ARBA00023268"/>
    </source>
</evidence>
<evidence type="ECO:0000256" key="18">
    <source>
        <dbReference type="ARBA" id="ARBA00023002"/>
    </source>
</evidence>
<evidence type="ECO:0000256" key="17">
    <source>
        <dbReference type="ARBA" id="ARBA00022857"/>
    </source>
</evidence>
<dbReference type="Proteomes" id="UP001500552">
    <property type="component" value="Unassembled WGS sequence"/>
</dbReference>
<dbReference type="InterPro" id="IPR001342">
    <property type="entry name" value="HDH_cat"/>
</dbReference>
<keyword evidence="15 28" id="KW-0418">Kinase</keyword>
<dbReference type="PROSITE" id="PS01042">
    <property type="entry name" value="HOMOSER_DHGENASE"/>
    <property type="match status" value="1"/>
</dbReference>
<dbReference type="Gene3D" id="3.30.2130.10">
    <property type="entry name" value="VC0802-like"/>
    <property type="match status" value="1"/>
</dbReference>
<dbReference type="InterPro" id="IPR019811">
    <property type="entry name" value="HDH_CS"/>
</dbReference>
<dbReference type="RefSeq" id="WP_345162221.1">
    <property type="nucleotide sequence ID" value="NZ_BAABHC010000029.1"/>
</dbReference>
<dbReference type="InterPro" id="IPR045865">
    <property type="entry name" value="ACT-like_dom_sf"/>
</dbReference>
<dbReference type="CDD" id="cd04921">
    <property type="entry name" value="ACT_AKi-HSDH-ThrA-like_1"/>
    <property type="match status" value="1"/>
</dbReference>
<dbReference type="InterPro" id="IPR054352">
    <property type="entry name" value="ACT_Aspartokinase"/>
</dbReference>
<protein>
    <submittedName>
        <fullName evidence="28">Bifunctional aspartate kinase/homoserine dehydrogenase I</fullName>
    </submittedName>
</protein>
<accession>A0ABP8M2X8</accession>
<keyword evidence="19" id="KW-0520">NAD</keyword>
<evidence type="ECO:0000256" key="25">
    <source>
        <dbReference type="ARBA" id="ARBA00048561"/>
    </source>
</evidence>
<evidence type="ECO:0000256" key="21">
    <source>
        <dbReference type="ARBA" id="ARBA00023154"/>
    </source>
</evidence>
<keyword evidence="14" id="KW-0547">Nucleotide-binding</keyword>
<keyword evidence="22" id="KW-0486">Methionine biosynthesis</keyword>
<dbReference type="Gene3D" id="3.40.50.720">
    <property type="entry name" value="NAD(P)-binding Rossmann-like Domain"/>
    <property type="match status" value="1"/>
</dbReference>
<evidence type="ECO:0000313" key="29">
    <source>
        <dbReference type="Proteomes" id="UP001500552"/>
    </source>
</evidence>
<name>A0ABP8M2X8_9BACT</name>
<evidence type="ECO:0000259" key="27">
    <source>
        <dbReference type="PROSITE" id="PS51671"/>
    </source>
</evidence>
<keyword evidence="21" id="KW-0457">Lysine biosynthesis</keyword>
<dbReference type="SUPFAM" id="SSF55347">
    <property type="entry name" value="Glyceraldehyde-3-phosphate dehydrogenase-like, C-terminal domain"/>
    <property type="match status" value="1"/>
</dbReference>
<evidence type="ECO:0000256" key="11">
    <source>
        <dbReference type="ARBA" id="ARBA00022679"/>
    </source>
</evidence>
<comment type="pathway">
    <text evidence="3">Amino-acid biosynthesis; L-methionine biosynthesis via de novo pathway; L-homoserine from L-aspartate: step 1/3.</text>
</comment>
<evidence type="ECO:0000256" key="19">
    <source>
        <dbReference type="ARBA" id="ARBA00023027"/>
    </source>
</evidence>
<comment type="subunit">
    <text evidence="9">Homotetramer.</text>
</comment>
<dbReference type="EMBL" id="BAABHC010000029">
    <property type="protein sequence ID" value="GAA4442781.1"/>
    <property type="molecule type" value="Genomic_DNA"/>
</dbReference>
<comment type="pathway">
    <text evidence="6">Amino-acid biosynthesis; L-threonine biosynthesis; L-threonine from L-aspartate: step 1/5.</text>
</comment>
<dbReference type="SUPFAM" id="SSF55021">
    <property type="entry name" value="ACT-like"/>
    <property type="match status" value="2"/>
</dbReference>
<comment type="caution">
    <text evidence="28">The sequence shown here is derived from an EMBL/GenBank/DDBJ whole genome shotgun (WGS) entry which is preliminary data.</text>
</comment>
<dbReference type="Gene3D" id="1.20.120.1320">
    <property type="entry name" value="Aspartokinase, catalytic domain"/>
    <property type="match status" value="1"/>
</dbReference>
<evidence type="ECO:0000256" key="26">
    <source>
        <dbReference type="ARBA" id="ARBA00048841"/>
    </source>
</evidence>
<comment type="pathway">
    <text evidence="5">Amino-acid biosynthesis; L-methionine biosynthesis via de novo pathway; L-homoserine from L-aspartate: step 3/3.</text>
</comment>
<dbReference type="PROSITE" id="PS51671">
    <property type="entry name" value="ACT"/>
    <property type="match status" value="1"/>
</dbReference>
<dbReference type="SUPFAM" id="SSF51735">
    <property type="entry name" value="NAD(P)-binding Rossmann-fold domains"/>
    <property type="match status" value="1"/>
</dbReference>
<evidence type="ECO:0000256" key="24">
    <source>
        <dbReference type="ARBA" id="ARBA00044938"/>
    </source>
</evidence>
<comment type="catalytic activity">
    <reaction evidence="26">
        <text>L-homoserine + NADP(+) = L-aspartate 4-semialdehyde + NADPH + H(+)</text>
        <dbReference type="Rhea" id="RHEA:15761"/>
        <dbReference type="ChEBI" id="CHEBI:15378"/>
        <dbReference type="ChEBI" id="CHEBI:57476"/>
        <dbReference type="ChEBI" id="CHEBI:57783"/>
        <dbReference type="ChEBI" id="CHEBI:58349"/>
        <dbReference type="ChEBI" id="CHEBI:537519"/>
        <dbReference type="EC" id="1.1.1.3"/>
    </reaction>
    <physiologicalReaction direction="right-to-left" evidence="26">
        <dbReference type="Rhea" id="RHEA:15763"/>
    </physiologicalReaction>
</comment>
<keyword evidence="20" id="KW-0915">Sodium</keyword>
<dbReference type="InterPro" id="IPR002912">
    <property type="entry name" value="ACT_dom"/>
</dbReference>
<dbReference type="NCBIfam" id="TIGR00657">
    <property type="entry name" value="asp_kinases"/>
    <property type="match status" value="1"/>
</dbReference>
<dbReference type="InterPro" id="IPR049638">
    <property type="entry name" value="AK-HD"/>
</dbReference>
<keyword evidence="29" id="KW-1185">Reference proteome</keyword>